<evidence type="ECO:0000313" key="10">
    <source>
        <dbReference type="Proteomes" id="UP000434276"/>
    </source>
</evidence>
<dbReference type="GO" id="GO:0003680">
    <property type="term" value="F:minor groove of adenine-thymine-rich DNA binding"/>
    <property type="evidence" value="ECO:0007669"/>
    <property type="project" value="UniProtKB-UniRule"/>
</dbReference>
<feature type="compositionally biased region" description="Gly residues" evidence="7">
    <location>
        <begin position="374"/>
        <end position="390"/>
    </location>
</feature>
<feature type="region of interest" description="Disordered" evidence="7">
    <location>
        <begin position="1"/>
        <end position="32"/>
    </location>
</feature>
<feature type="compositionally biased region" description="Basic residues" evidence="7">
    <location>
        <begin position="7"/>
        <end position="19"/>
    </location>
</feature>
<dbReference type="EMBL" id="CACSHJ010000089">
    <property type="protein sequence ID" value="CAA0381332.1"/>
    <property type="molecule type" value="Genomic_DNA"/>
</dbReference>
<dbReference type="InterPro" id="IPR039605">
    <property type="entry name" value="AHL"/>
</dbReference>
<dbReference type="Gene3D" id="3.30.1330.80">
    <property type="entry name" value="Hypothetical protein, similar to alpha- acetolactate decarboxylase, domain 2"/>
    <property type="match status" value="1"/>
</dbReference>
<dbReference type="PROSITE" id="PS51742">
    <property type="entry name" value="PPC"/>
    <property type="match status" value="1"/>
</dbReference>
<comment type="function">
    <text evidence="6">Transcription factor that specifically binds AT-rich DNA sequences related to the nuclear matrix attachment regions (MARs).</text>
</comment>
<keyword evidence="3 6" id="KW-0238">DNA-binding</keyword>
<evidence type="ECO:0000256" key="3">
    <source>
        <dbReference type="ARBA" id="ARBA00023125"/>
    </source>
</evidence>
<dbReference type="ExpressionAtlas" id="A0A5S9X950">
    <property type="expression patterns" value="baseline and differential"/>
</dbReference>
<dbReference type="PANTHER" id="PTHR31500">
    <property type="entry name" value="AT-HOOK MOTIF NUCLEAR-LOCALIZED PROTEIN 9"/>
    <property type="match status" value="1"/>
</dbReference>
<dbReference type="AlphaFoldDB" id="A0A5S9X950"/>
<feature type="compositionally biased region" description="Low complexity" evidence="7">
    <location>
        <begin position="144"/>
        <end position="159"/>
    </location>
</feature>
<feature type="compositionally biased region" description="Polar residues" evidence="7">
    <location>
        <begin position="54"/>
        <end position="66"/>
    </location>
</feature>
<dbReference type="CDD" id="cd11378">
    <property type="entry name" value="DUF296"/>
    <property type="match status" value="1"/>
</dbReference>
<feature type="domain" description="PPC" evidence="8">
    <location>
        <begin position="165"/>
        <end position="305"/>
    </location>
</feature>
<dbReference type="Proteomes" id="UP000434276">
    <property type="component" value="Unassembled WGS sequence"/>
</dbReference>
<evidence type="ECO:0000313" key="9">
    <source>
        <dbReference type="EMBL" id="CAA0381332.1"/>
    </source>
</evidence>
<feature type="region of interest" description="Disordered" evidence="7">
    <location>
        <begin position="289"/>
        <end position="348"/>
    </location>
</feature>
<evidence type="ECO:0000256" key="6">
    <source>
        <dbReference type="RuleBase" id="RU367031"/>
    </source>
</evidence>
<dbReference type="PANTHER" id="PTHR31500:SF68">
    <property type="entry name" value="AT-HOOK MOTIF NUCLEAR-LOCALIZED PROTEIN 14"/>
    <property type="match status" value="1"/>
</dbReference>
<reference evidence="9 10" key="1">
    <citation type="submission" date="2019-12" db="EMBL/GenBank/DDBJ databases">
        <authorList>
            <person name="Jiao W.-B."/>
            <person name="Schneeberger K."/>
        </authorList>
    </citation>
    <scope>NUCLEOTIDE SEQUENCE [LARGE SCALE GENOMIC DNA]</scope>
    <source>
        <strain evidence="10">cv. C24</strain>
    </source>
</reference>
<evidence type="ECO:0000256" key="5">
    <source>
        <dbReference type="ARBA" id="ARBA00023242"/>
    </source>
</evidence>
<keyword evidence="4 6" id="KW-0804">Transcription</keyword>
<dbReference type="InterPro" id="IPR005175">
    <property type="entry name" value="PPC_dom"/>
</dbReference>
<evidence type="ECO:0000256" key="2">
    <source>
        <dbReference type="ARBA" id="ARBA00023015"/>
    </source>
</evidence>
<feature type="compositionally biased region" description="Low complexity" evidence="7">
    <location>
        <begin position="120"/>
        <end position="135"/>
    </location>
</feature>
<feature type="compositionally biased region" description="Polar residues" evidence="7">
    <location>
        <begin position="306"/>
        <end position="315"/>
    </location>
</feature>
<sequence>MDPNESHHHHQQQQLHHLHQQQQQQQQQQRLTSPYFHHQLQHHHHLPTTVATTASTGNAVPSSNNGLFPPQPQPQHQPNDGSSSLAVYPHSVPSSAVTAPMEPVKRKRGRPRKYVTPEQALAAKKLASSASSSSAKQRRELAAVTGGTVSTNSGSSKKSQLGSVGKTGQCFTPHIVNIAPGEDVVQKIMMFANQSKHELCVLSASGTISNASLRQPAPSVGNLPYEGQYEILSLSGSYIRTEQGGKSGGLSVSLSASDGQIIGGAIGSHLTAAGPVQVILGTFQLDRKKDAAGSGGKGDASNSGSRLTSPVSSGQLLGMGFPPGMESTGRNPMRGNDEQHDHHHHQAGLGGPHHFMMQAPQGIHMTHSRPSEWRGGGNSGHDGRGGGGYDLSGRIGHESSENGDYEQQIPD</sequence>
<feature type="region of interest" description="Disordered" evidence="7">
    <location>
        <begin position="367"/>
        <end position="411"/>
    </location>
</feature>
<evidence type="ECO:0000256" key="4">
    <source>
        <dbReference type="ARBA" id="ARBA00023163"/>
    </source>
</evidence>
<keyword evidence="5 6" id="KW-0539">Nucleus</keyword>
<protein>
    <recommendedName>
        <fullName evidence="6">AT-hook motif nuclear-localized protein</fullName>
    </recommendedName>
</protein>
<gene>
    <name evidence="9" type="ORF">C24_LOCUS11585</name>
</gene>
<dbReference type="GO" id="GO:0005634">
    <property type="term" value="C:nucleus"/>
    <property type="evidence" value="ECO:0007669"/>
    <property type="project" value="UniProtKB-SubCell"/>
</dbReference>
<dbReference type="Pfam" id="PF03479">
    <property type="entry name" value="PCC"/>
    <property type="match status" value="1"/>
</dbReference>
<dbReference type="OrthoDB" id="2017193at2759"/>
<feature type="region of interest" description="Disordered" evidence="7">
    <location>
        <begin position="54"/>
        <end position="164"/>
    </location>
</feature>
<evidence type="ECO:0000259" key="8">
    <source>
        <dbReference type="PROSITE" id="PS51742"/>
    </source>
</evidence>
<dbReference type="SUPFAM" id="SSF117856">
    <property type="entry name" value="AF0104/ALDC/Ptd012-like"/>
    <property type="match status" value="1"/>
</dbReference>
<comment type="domain">
    <text evidence="6">The PPC domain mediates interactions between AHL proteins.</text>
</comment>
<proteinExistence type="predicted"/>
<accession>A0A5S9X950</accession>
<evidence type="ECO:0000256" key="7">
    <source>
        <dbReference type="SAM" id="MobiDB-lite"/>
    </source>
</evidence>
<organism evidence="9 10">
    <name type="scientific">Arabidopsis thaliana</name>
    <name type="common">Mouse-ear cress</name>
    <dbReference type="NCBI Taxonomy" id="3702"/>
    <lineage>
        <taxon>Eukaryota</taxon>
        <taxon>Viridiplantae</taxon>
        <taxon>Streptophyta</taxon>
        <taxon>Embryophyta</taxon>
        <taxon>Tracheophyta</taxon>
        <taxon>Spermatophyta</taxon>
        <taxon>Magnoliopsida</taxon>
        <taxon>eudicotyledons</taxon>
        <taxon>Gunneridae</taxon>
        <taxon>Pentapetalae</taxon>
        <taxon>rosids</taxon>
        <taxon>malvids</taxon>
        <taxon>Brassicales</taxon>
        <taxon>Brassicaceae</taxon>
        <taxon>Camelineae</taxon>
        <taxon>Arabidopsis</taxon>
    </lineage>
</organism>
<feature type="compositionally biased region" description="Low complexity" evidence="7">
    <location>
        <begin position="20"/>
        <end position="29"/>
    </location>
</feature>
<keyword evidence="2 6" id="KW-0805">Transcription regulation</keyword>
<name>A0A5S9X950_ARATH</name>
<evidence type="ECO:0000256" key="1">
    <source>
        <dbReference type="ARBA" id="ARBA00004123"/>
    </source>
</evidence>
<comment type="subcellular location">
    <subcellularLocation>
        <location evidence="1 6">Nucleus</location>
    </subcellularLocation>
</comment>